<evidence type="ECO:0000313" key="3">
    <source>
        <dbReference type="Proteomes" id="UP000675781"/>
    </source>
</evidence>
<evidence type="ECO:0000313" key="2">
    <source>
        <dbReference type="EMBL" id="MBR7839508.1"/>
    </source>
</evidence>
<reference evidence="2" key="1">
    <citation type="submission" date="2021-04" db="EMBL/GenBank/DDBJ databases">
        <title>Genome based classification of Actinospica acidithermotolerans sp. nov., an actinobacterium isolated from an Indonesian hot spring.</title>
        <authorList>
            <person name="Kusuma A.B."/>
            <person name="Putra K.E."/>
            <person name="Nafisah S."/>
            <person name="Loh J."/>
            <person name="Nouioui I."/>
            <person name="Goodfellow M."/>
        </authorList>
    </citation>
    <scope>NUCLEOTIDE SEQUENCE</scope>
    <source>
        <strain evidence="2">CSCA 57</strain>
    </source>
</reference>
<dbReference type="RefSeq" id="WP_212533939.1">
    <property type="nucleotide sequence ID" value="NZ_JAGSOG010000469.1"/>
</dbReference>
<sequence>GGDGAPSAGDQAVVLDAYLRWVVATHRDARALIAGYPVDAPLAQMPWTGSVHSDGSTRYGRNQEVDYLHSHIAETSAEVSAQARVEALAGRPLPTYVGPAAHPDRVDPSAPAGEESEPAAELVARTWRCVILGDPGSGKTTLVRRFALEHAQRGLARDASVWRLPVLCRAADLVPALASAPQGVHALARTAVAVGWSAPSRPAAPADPVSGDRIPVAALADLARHAAAQGRLLLIVDGLDEVATFEERARLVERLNALVAAEGQRFDEPGRVRGNQIFVTSRLIGYHATPMAEAVRQVVLERISAEETLATGRFWLAHHTRATGRGPVAAAAARDLLDRLLGPGGDENARALAGLAANPYLLVSLVSAVASGAWARRGPQSHPVARGDLYEFMIGDAVARGEARFPGVAGELLLDLHAALGYLIHRTSPTGILAPAVLEARAGEALALQDAQRTADTGPAQALRYVRELGLLADRGQQLYGFLHLTLEEYLAGRWLVRAGDPAQTAARIEPHLGDPRWVEPIRLGLGYLSRADGPRFDAALTSLLTGPGGEHAIGLLAAGLIELSGVRPAHLEAAVEAVLELETQRLTRGDDQATAARLLLPLLAAPLLAGAGEDGAGTERAADLASRAVAHAVEHGTQWRLAAAARVAQALRLHDPRVVEALMRAQLRDGARYGWAVVRALQAMCVLADASLRGVEPGANQSAAEVLAGFDQETRDRLTWVDLVPGSVAGIALPSRAPIPAPLVPMRAGLDEALLARLATGPVALVRLILCLYGGTVFLDWWRWDAERTRLKSVLDVTDTPHATAHAAAVYLDTVVTPALSGPTTGLGSGKDLTVLWPAHITVDSPLTARLLDWLNAGESPEIIAERLRVLALDPAADPALRGDAAAGLIALGTRTAADSLAAVHTALPEAAATRLAWRLERARLLLGDEVPTFNLGAMLTSYYWTEYDATWDDISEAYLAMLQAIRRLEHEGLPAGGGFVWYSTIQEALVTLLCASLNLDDHLYSVAVILDTTGQSLMRHGPENLAEVLATAHLAAVAHEGRTTSWELDSLA</sequence>
<dbReference type="InterPro" id="IPR007111">
    <property type="entry name" value="NACHT_NTPase"/>
</dbReference>
<dbReference type="Pfam" id="PF05729">
    <property type="entry name" value="NACHT"/>
    <property type="match status" value="1"/>
</dbReference>
<feature type="non-terminal residue" evidence="2">
    <location>
        <position position="1"/>
    </location>
</feature>
<keyword evidence="3" id="KW-1185">Reference proteome</keyword>
<dbReference type="EMBL" id="JAGSOG010000469">
    <property type="protein sequence ID" value="MBR7839508.1"/>
    <property type="molecule type" value="Genomic_DNA"/>
</dbReference>
<dbReference type="AlphaFoldDB" id="A0A941EZI0"/>
<comment type="caution">
    <text evidence="2">The sequence shown here is derived from an EMBL/GenBank/DDBJ whole genome shotgun (WGS) entry which is preliminary data.</text>
</comment>
<proteinExistence type="predicted"/>
<accession>A0A941EZI0</accession>
<name>A0A941EZI0_9ACTN</name>
<evidence type="ECO:0000259" key="1">
    <source>
        <dbReference type="Pfam" id="PF05729"/>
    </source>
</evidence>
<dbReference type="Proteomes" id="UP000675781">
    <property type="component" value="Unassembled WGS sequence"/>
</dbReference>
<dbReference type="SUPFAM" id="SSF52540">
    <property type="entry name" value="P-loop containing nucleoside triphosphate hydrolases"/>
    <property type="match status" value="1"/>
</dbReference>
<gene>
    <name evidence="2" type="ORF">KDL01_40005</name>
</gene>
<dbReference type="InterPro" id="IPR027417">
    <property type="entry name" value="P-loop_NTPase"/>
</dbReference>
<feature type="domain" description="NACHT" evidence="1">
    <location>
        <begin position="129"/>
        <end position="260"/>
    </location>
</feature>
<dbReference type="Gene3D" id="3.40.50.300">
    <property type="entry name" value="P-loop containing nucleotide triphosphate hydrolases"/>
    <property type="match status" value="1"/>
</dbReference>
<protein>
    <submittedName>
        <fullName evidence="2">NACHT domain-containing protein</fullName>
    </submittedName>
</protein>
<organism evidence="2 3">
    <name type="scientific">Actinospica durhamensis</name>
    <dbReference type="NCBI Taxonomy" id="1508375"/>
    <lineage>
        <taxon>Bacteria</taxon>
        <taxon>Bacillati</taxon>
        <taxon>Actinomycetota</taxon>
        <taxon>Actinomycetes</taxon>
        <taxon>Catenulisporales</taxon>
        <taxon>Actinospicaceae</taxon>
        <taxon>Actinospica</taxon>
    </lineage>
</organism>
<feature type="non-terminal residue" evidence="2">
    <location>
        <position position="1054"/>
    </location>
</feature>